<proteinExistence type="predicted"/>
<dbReference type="InterPro" id="IPR018728">
    <property type="entry name" value="DUF2268"/>
</dbReference>
<dbReference type="EMBL" id="QQYZ01000004">
    <property type="protein sequence ID" value="RSY87961.1"/>
    <property type="molecule type" value="Genomic_DNA"/>
</dbReference>
<sequence length="301" mass="32771">MFRTAFAALLLAALPAASGTEPEIRTADVDRFYALYDATGGKPDVTQIQRDYLDQASDGFAAFMRMRRITAERIAATMAADPGLYVRARECARHLPAIRTRLSASLGKLRTYYPEAQLPPVTLAIGRGKPVGTANVGGVMIGLEALCAADFMVADPEDRFVHVIAHEYIHVQQAAAGSDTDTGMTVLQASLIEGGAEFIGELMSGAVSYQHLARVTKGREAEFEAGFLDDIDKPAEGSRWLYDGRGTAERPGDLGYWVGYRITKAYYARARDKRAAIRAIIELRDPKALLTASGWRPGVRL</sequence>
<dbReference type="RefSeq" id="WP_126003879.1">
    <property type="nucleotide sequence ID" value="NZ_QQYZ01000004.1"/>
</dbReference>
<feature type="chain" id="PRO_5019542323" evidence="1">
    <location>
        <begin position="20"/>
        <end position="301"/>
    </location>
</feature>
<gene>
    <name evidence="3" type="ORF">DAH66_05670</name>
</gene>
<organism evidence="3 4">
    <name type="scientific">Sphingomonas koreensis</name>
    <dbReference type="NCBI Taxonomy" id="93064"/>
    <lineage>
        <taxon>Bacteria</taxon>
        <taxon>Pseudomonadati</taxon>
        <taxon>Pseudomonadota</taxon>
        <taxon>Alphaproteobacteria</taxon>
        <taxon>Sphingomonadales</taxon>
        <taxon>Sphingomonadaceae</taxon>
        <taxon>Sphingomonas</taxon>
    </lineage>
</organism>
<reference evidence="3 4" key="1">
    <citation type="submission" date="2018-07" db="EMBL/GenBank/DDBJ databases">
        <title>Genomic and Epidemiologic Investigation of an Indolent Hospital Outbreak.</title>
        <authorList>
            <person name="Johnson R.C."/>
            <person name="Deming C."/>
            <person name="Conlan S."/>
            <person name="Zellmer C.J."/>
            <person name="Michelin A.V."/>
            <person name="Lee-Lin S."/>
            <person name="Thomas P.J."/>
            <person name="Park M."/>
            <person name="Weingarten R.A."/>
            <person name="Less J."/>
            <person name="Dekker J.P."/>
            <person name="Frank K.M."/>
            <person name="Musser K.A."/>
            <person name="Mcquiston J.R."/>
            <person name="Henderson D.K."/>
            <person name="Lau A.F."/>
            <person name="Palmore T.N."/>
            <person name="Segre J.A."/>
        </authorList>
    </citation>
    <scope>NUCLEOTIDE SEQUENCE [LARGE SCALE GENOMIC DNA]</scope>
    <source>
        <strain evidence="3 4">SK-CDC1_0717</strain>
    </source>
</reference>
<accession>A0A430G5Y2</accession>
<dbReference type="Proteomes" id="UP000287746">
    <property type="component" value="Unassembled WGS sequence"/>
</dbReference>
<protein>
    <submittedName>
        <fullName evidence="3">Lytic murein transglycosylase</fullName>
    </submittedName>
</protein>
<dbReference type="Pfam" id="PF10026">
    <property type="entry name" value="DUF2268"/>
    <property type="match status" value="1"/>
</dbReference>
<feature type="signal peptide" evidence="1">
    <location>
        <begin position="1"/>
        <end position="19"/>
    </location>
</feature>
<dbReference type="AlphaFoldDB" id="A0A430G5Y2"/>
<name>A0A430G5Y2_9SPHN</name>
<evidence type="ECO:0000259" key="2">
    <source>
        <dbReference type="Pfam" id="PF10026"/>
    </source>
</evidence>
<evidence type="ECO:0000313" key="4">
    <source>
        <dbReference type="Proteomes" id="UP000287746"/>
    </source>
</evidence>
<feature type="domain" description="DUF2268" evidence="2">
    <location>
        <begin position="159"/>
        <end position="271"/>
    </location>
</feature>
<evidence type="ECO:0000313" key="3">
    <source>
        <dbReference type="EMBL" id="RSY87961.1"/>
    </source>
</evidence>
<evidence type="ECO:0000256" key="1">
    <source>
        <dbReference type="SAM" id="SignalP"/>
    </source>
</evidence>
<comment type="caution">
    <text evidence="3">The sequence shown here is derived from an EMBL/GenBank/DDBJ whole genome shotgun (WGS) entry which is preliminary data.</text>
</comment>
<keyword evidence="1" id="KW-0732">Signal</keyword>